<keyword evidence="1" id="KW-0732">Signal</keyword>
<proteinExistence type="predicted"/>
<comment type="caution">
    <text evidence="3">The sequence shown here is derived from an EMBL/GenBank/DDBJ whole genome shotgun (WGS) entry which is preliminary data.</text>
</comment>
<dbReference type="InterPro" id="IPR011050">
    <property type="entry name" value="Pectin_lyase_fold/virulence"/>
</dbReference>
<keyword evidence="4" id="KW-1185">Reference proteome</keyword>
<name>A0A023D3H8_ACIMT</name>
<reference evidence="3 4" key="2">
    <citation type="journal article" date="2014" name="FEMS Microbiol. Lett.">
        <title>Draft genomic DNA sequence of the facultatively methylotrophic bacterium Acidomonas methanolica type strain MB58.</title>
        <authorList>
            <person name="Higashiura N."/>
            <person name="Hadano H."/>
            <person name="Hirakawa H."/>
            <person name="Matsutani M."/>
            <person name="Takabe S."/>
            <person name="Matsushita K."/>
            <person name="Azuma Y."/>
        </authorList>
    </citation>
    <scope>NUCLEOTIDE SEQUENCE [LARGE SCALE GENOMIC DNA]</scope>
    <source>
        <strain evidence="3 4">MB58</strain>
    </source>
</reference>
<dbReference type="NCBIfam" id="TIGR01901">
    <property type="entry name" value="adhes_NPXG"/>
    <property type="match status" value="1"/>
</dbReference>
<dbReference type="EMBL" id="BAND01000018">
    <property type="protein sequence ID" value="GAJ28325.1"/>
    <property type="molecule type" value="Genomic_DNA"/>
</dbReference>
<dbReference type="SUPFAM" id="SSF51126">
    <property type="entry name" value="Pectin lyase-like"/>
    <property type="match status" value="1"/>
</dbReference>
<dbReference type="RefSeq" id="WP_042056769.1">
    <property type="nucleotide sequence ID" value="NZ_BAND01000018.1"/>
</dbReference>
<sequence>MSRSRNRIFAAFLFSTALCSVRASLAATLPTDGAFVAGQGQITAHGGSMTINQSSARGVIDWRGFSIGSGNSVQFNNGSGATMNRVTGGQMSQIDGRLGATGSVFLINPNGIVVGPGGQVVTNGSFVASTRDIDNAQFMRGGSMTASGRSSGAVVNKGTIQSKDGNVVLIGRSVENDGVIVTGHRTAAMIAADSVVLSEGGGPSGIYVAAGSTGKGDVTNAGRIQAAAVELASAHGNVYALGGNHTGAIQSTGTKEVNGEVFLTAADGTVDVGGQASAHNADGSGGTIVANGHDVAVMADAVMDAGSTASGRNGGTILIGTSGNGRDLAQTVKLASGARLTAGGKGAGQIETSGHHVTTGKLTIDAGQGGTWLTDPDDLTIDSDAAGTIQASLNAGTNVTEQTTATGTSGAGTVTAGNGDINVNSGIAWSGNATLTLDAYRNLNVNAPITVNDAGSVVIKTGGDDIFNTGGSLTYSTQNAGSLSINGAAYTLLWGLSGLNSIGDGYITSNYALAGDVDNGGAAFTPIAHTGRFAGIFDGLGHSVSNLNVNDPTHAASGLFGISSGTIANVTVSGIIDGRGGPTSSYVGGIVGQNNGLVRDSHSSATVYGYYVGGLSGGSATGTATIERSTASGNVYALDGSPYAGGLAGTASSIIDSSASGDVISAVAGSWVGGLVGYMTGDVSGSSSSGNVTASGSGVKAGGLVGFTTGGISTSIATGTVTAGASGVAGGLVGQASGALSSVRASGNVTGGDGAMVGGLAGRNYGKVTQAIAIGDATTGVGGSAGGLVGQNSGGISVSYATGNATASGSAGSLGYAGGLVGDNEAAISQAYSTGSATGLVNAYTGGLIGKWGAGTVSDAYSTGLVTGQTSQIGGFAGVRVGNPGASDGYWDTVTTGTKTAIGKVDQYTFVININGLTTGQFAQGQAYLSGSWVTGAPYKVLSALPYIVVTGTGNAHETYGSATVTAPKTVTATASDGIDTASALAGIGPWHGYTQSKAGNAYATWAEGVTAPWHQVVYRANVSIDHAALTIKAGNAESTYGQVPDVSGAGYTVSGLLNNDSVSGVNLATIATKSSDVGTYDITASGATGTGISNYIVVYHPGTLTIDPAALTVIANDQSGTYGQTPSLGTTGFTANGLLNGDTISGVNLSTSATGASGVGTYGITASGAVGYGLGNYTIAYQPGMLTIDPATLTVTAGSGTSVYGEAVSTPGYKVSGLVNGDTVSAVSVDNTASSTSAVGDYAVNASGATGTGLGNYNVQYVAGDWSITPQTLTVKANSGSVEYGQTAGGYGFTATGLANGDTVDSVTLSTPATAQSNVGQYALNASDAVGTGLGNYTIAYQPGTLTITPAPLTVTAGSGSSVYGTMPAAAGYSVAGLVNGDTVSGVSVNQPVTGASGVGSYATTASNAVGTGLGNYVIDYEAGSWNVTPATLTIAANDASSVYGQTPKTAGFTASGLVNGDAVSGVDLTTGATAASSIGDYAIRAGGATGTGLGNYDITYQSGTLTIDPAALTVTALNQNSTYGQNPALGTAAFTADGLVNGDTISGVRLTTAATGASGVGQYGIVASNASGSGLGNYAITYQSGTLTVDPAVLTIVAGNGTSVYGQQAELPGWTAEGLVNGDRVTSVSVDVGHTVASGVGVYATTASGAVGTGLGNYTINYQNGSWVVTPATVVVKPDDQTSVYGQTPLSQNPGVIAVAAVTPAASANTTTTENDKVTAEATVSCSSGGNLVGETEMTCQTRGK</sequence>
<dbReference type="OrthoDB" id="1776524at2"/>
<evidence type="ECO:0000313" key="4">
    <source>
        <dbReference type="Proteomes" id="UP000019760"/>
    </source>
</evidence>
<feature type="chain" id="PRO_5030001333" evidence="1">
    <location>
        <begin position="27"/>
        <end position="1747"/>
    </location>
</feature>
<dbReference type="InterPro" id="IPR041286">
    <property type="entry name" value="MBG_2"/>
</dbReference>
<dbReference type="InterPro" id="IPR012334">
    <property type="entry name" value="Pectin_lyas_fold"/>
</dbReference>
<protein>
    <submittedName>
        <fullName evidence="3">Filamentous hemagglutinin outer membrane protein</fullName>
    </submittedName>
</protein>
<organism evidence="3 4">
    <name type="scientific">Acidomonas methanolica NBRC 104435</name>
    <dbReference type="NCBI Taxonomy" id="1231351"/>
    <lineage>
        <taxon>Bacteria</taxon>
        <taxon>Pseudomonadati</taxon>
        <taxon>Pseudomonadota</taxon>
        <taxon>Alphaproteobacteria</taxon>
        <taxon>Acetobacterales</taxon>
        <taxon>Acetobacteraceae</taxon>
        <taxon>Acidomonas</taxon>
    </lineage>
</organism>
<evidence type="ECO:0000256" key="1">
    <source>
        <dbReference type="SAM" id="SignalP"/>
    </source>
</evidence>
<feature type="domain" description="Filamentous haemagglutinin FhaB/tRNA nuclease CdiA-like TPS" evidence="2">
    <location>
        <begin position="26"/>
        <end position="137"/>
    </location>
</feature>
<evidence type="ECO:0000313" key="3">
    <source>
        <dbReference type="EMBL" id="GAJ28325.1"/>
    </source>
</evidence>
<accession>A0A023D3H8</accession>
<dbReference type="Proteomes" id="UP000019760">
    <property type="component" value="Unassembled WGS sequence"/>
</dbReference>
<evidence type="ECO:0000259" key="2">
    <source>
        <dbReference type="SMART" id="SM00912"/>
    </source>
</evidence>
<feature type="signal peptide" evidence="1">
    <location>
        <begin position="1"/>
        <end position="26"/>
    </location>
</feature>
<dbReference type="Gene3D" id="2.160.20.110">
    <property type="match status" value="3"/>
</dbReference>
<gene>
    <name evidence="3" type="ORF">Amme_018_050</name>
</gene>
<reference evidence="4" key="1">
    <citation type="journal article" date="2014" name="FEMS Microbiol. Lett.">
        <title>Draft Genomic DNA Sequence of the Facultatively Methylotrophic Bacterium Acidomonas methanolica type strain MB58.</title>
        <authorList>
            <person name="Higashiura N."/>
            <person name="Hadano H."/>
            <person name="Hirakawa H."/>
            <person name="Matsutani M."/>
            <person name="Takabe S."/>
            <person name="Matsushita K."/>
            <person name="Azuma Y."/>
        </authorList>
    </citation>
    <scope>NUCLEOTIDE SEQUENCE [LARGE SCALE GENOMIC DNA]</scope>
    <source>
        <strain evidence="4">MB58</strain>
    </source>
</reference>
<dbReference type="Pfam" id="PF18676">
    <property type="entry name" value="MBG_2"/>
    <property type="match status" value="8"/>
</dbReference>
<dbReference type="SMART" id="SM00912">
    <property type="entry name" value="Haemagg_act"/>
    <property type="match status" value="1"/>
</dbReference>
<dbReference type="Gene3D" id="2.160.20.10">
    <property type="entry name" value="Single-stranded right-handed beta-helix, Pectin lyase-like"/>
    <property type="match status" value="1"/>
</dbReference>
<dbReference type="Pfam" id="PF05860">
    <property type="entry name" value="TPS"/>
    <property type="match status" value="1"/>
</dbReference>
<dbReference type="InterPro" id="IPR008638">
    <property type="entry name" value="FhaB/CdiA-like_TPS"/>
</dbReference>